<sequence length="346" mass="38947">MISNRGLGVTFVTLEAPRPQDQQGTQRSWSLEGSHGIKVPTLWPLEPHASSKSHFGHFELKDPCMDVKFVTLRVISTLRGQINPLDEMTLAKIEFMDMDLSGLDELFLGLGKLGESVEDGPYGMIEGEPVEFLLDSTSRVGSCIDFEEYGLDELVDQLGESSQLDLGGKRLDPHLIGERNRHRFRLIEKTTEWDRHRNEGAESWTRTKQRGKRRTMVAALRWSINREEGPPSLGSGTRKGKIRGFGGIDVETRRGRRRGQRSRSLAGREGERRRNRNALFEGARQAAIPRVGTAWQEGSMEGRNGSMIDFFGACSSNAEGNERKESLRLYKNTSNGGVIDWNEEEE</sequence>
<evidence type="ECO:0000256" key="1">
    <source>
        <dbReference type="SAM" id="MobiDB-lite"/>
    </source>
</evidence>
<reference evidence="2 3" key="1">
    <citation type="journal article" date="2017" name="Nat. Commun.">
        <title>Genome assembly with in vitro proximity ligation data and whole-genome triplication in lettuce.</title>
        <authorList>
            <person name="Reyes-Chin-Wo S."/>
            <person name="Wang Z."/>
            <person name="Yang X."/>
            <person name="Kozik A."/>
            <person name="Arikit S."/>
            <person name="Song C."/>
            <person name="Xia L."/>
            <person name="Froenicke L."/>
            <person name="Lavelle D.O."/>
            <person name="Truco M.J."/>
            <person name="Xia R."/>
            <person name="Zhu S."/>
            <person name="Xu C."/>
            <person name="Xu H."/>
            <person name="Xu X."/>
            <person name="Cox K."/>
            <person name="Korf I."/>
            <person name="Meyers B.C."/>
            <person name="Michelmore R.W."/>
        </authorList>
    </citation>
    <scope>NUCLEOTIDE SEQUENCE [LARGE SCALE GENOMIC DNA]</scope>
    <source>
        <strain evidence="3">cv. Salinas</strain>
        <tissue evidence="2">Seedlings</tissue>
    </source>
</reference>
<comment type="caution">
    <text evidence="2">The sequence shown here is derived from an EMBL/GenBank/DDBJ whole genome shotgun (WGS) entry which is preliminary data.</text>
</comment>
<evidence type="ECO:0000313" key="3">
    <source>
        <dbReference type="Proteomes" id="UP000235145"/>
    </source>
</evidence>
<proteinExistence type="predicted"/>
<accession>A0A9R1V191</accession>
<feature type="region of interest" description="Disordered" evidence="1">
    <location>
        <begin position="250"/>
        <end position="280"/>
    </location>
</feature>
<evidence type="ECO:0000313" key="2">
    <source>
        <dbReference type="EMBL" id="KAJ0196463.1"/>
    </source>
</evidence>
<dbReference type="AlphaFoldDB" id="A0A9R1V191"/>
<name>A0A9R1V191_LACSA</name>
<protein>
    <submittedName>
        <fullName evidence="2">Uncharacterized protein</fullName>
    </submittedName>
</protein>
<organism evidence="2 3">
    <name type="scientific">Lactuca sativa</name>
    <name type="common">Garden lettuce</name>
    <dbReference type="NCBI Taxonomy" id="4236"/>
    <lineage>
        <taxon>Eukaryota</taxon>
        <taxon>Viridiplantae</taxon>
        <taxon>Streptophyta</taxon>
        <taxon>Embryophyta</taxon>
        <taxon>Tracheophyta</taxon>
        <taxon>Spermatophyta</taxon>
        <taxon>Magnoliopsida</taxon>
        <taxon>eudicotyledons</taxon>
        <taxon>Gunneridae</taxon>
        <taxon>Pentapetalae</taxon>
        <taxon>asterids</taxon>
        <taxon>campanulids</taxon>
        <taxon>Asterales</taxon>
        <taxon>Asteraceae</taxon>
        <taxon>Cichorioideae</taxon>
        <taxon>Cichorieae</taxon>
        <taxon>Lactucinae</taxon>
        <taxon>Lactuca</taxon>
    </lineage>
</organism>
<dbReference type="EMBL" id="NBSK02000007">
    <property type="protein sequence ID" value="KAJ0196463.1"/>
    <property type="molecule type" value="Genomic_DNA"/>
</dbReference>
<gene>
    <name evidence="2" type="ORF">LSAT_V11C700348950</name>
</gene>
<dbReference type="Proteomes" id="UP000235145">
    <property type="component" value="Unassembled WGS sequence"/>
</dbReference>
<keyword evidence="3" id="KW-1185">Reference proteome</keyword>